<evidence type="ECO:0000313" key="3">
    <source>
        <dbReference type="Proteomes" id="UP000887013"/>
    </source>
</evidence>
<feature type="region of interest" description="Disordered" evidence="1">
    <location>
        <begin position="1"/>
        <end position="28"/>
    </location>
</feature>
<name>A0A8X6PA82_NEPPI</name>
<protein>
    <submittedName>
        <fullName evidence="2">Uncharacterized protein</fullName>
    </submittedName>
</protein>
<comment type="caution">
    <text evidence="2">The sequence shown here is derived from an EMBL/GenBank/DDBJ whole genome shotgun (WGS) entry which is preliminary data.</text>
</comment>
<gene>
    <name evidence="2" type="ORF">NPIL_277621</name>
</gene>
<organism evidence="2 3">
    <name type="scientific">Nephila pilipes</name>
    <name type="common">Giant wood spider</name>
    <name type="synonym">Nephila maculata</name>
    <dbReference type="NCBI Taxonomy" id="299642"/>
    <lineage>
        <taxon>Eukaryota</taxon>
        <taxon>Metazoa</taxon>
        <taxon>Ecdysozoa</taxon>
        <taxon>Arthropoda</taxon>
        <taxon>Chelicerata</taxon>
        <taxon>Arachnida</taxon>
        <taxon>Araneae</taxon>
        <taxon>Araneomorphae</taxon>
        <taxon>Entelegynae</taxon>
        <taxon>Araneoidea</taxon>
        <taxon>Nephilidae</taxon>
        <taxon>Nephila</taxon>
    </lineage>
</organism>
<proteinExistence type="predicted"/>
<dbReference type="EMBL" id="BMAW01017822">
    <property type="protein sequence ID" value="GFT55764.1"/>
    <property type="molecule type" value="Genomic_DNA"/>
</dbReference>
<sequence>MTGFLGDGTDGECRAEDREKQQHQKGKKGEIEILYQAKPLTNCLRQKQPVIFGTYSSIHQGEESKSPFFIFGEVQKKKCLFECNGCDGCRTIPLPPRES</sequence>
<evidence type="ECO:0000256" key="1">
    <source>
        <dbReference type="SAM" id="MobiDB-lite"/>
    </source>
</evidence>
<dbReference type="AlphaFoldDB" id="A0A8X6PA82"/>
<keyword evidence="3" id="KW-1185">Reference proteome</keyword>
<reference evidence="2" key="1">
    <citation type="submission" date="2020-08" db="EMBL/GenBank/DDBJ databases">
        <title>Multicomponent nature underlies the extraordinary mechanical properties of spider dragline silk.</title>
        <authorList>
            <person name="Kono N."/>
            <person name="Nakamura H."/>
            <person name="Mori M."/>
            <person name="Yoshida Y."/>
            <person name="Ohtoshi R."/>
            <person name="Malay A.D."/>
            <person name="Moran D.A.P."/>
            <person name="Tomita M."/>
            <person name="Numata K."/>
            <person name="Arakawa K."/>
        </authorList>
    </citation>
    <scope>NUCLEOTIDE SEQUENCE</scope>
</reference>
<accession>A0A8X6PA82</accession>
<evidence type="ECO:0000313" key="2">
    <source>
        <dbReference type="EMBL" id="GFT55764.1"/>
    </source>
</evidence>
<dbReference type="Proteomes" id="UP000887013">
    <property type="component" value="Unassembled WGS sequence"/>
</dbReference>
<feature type="compositionally biased region" description="Basic and acidic residues" evidence="1">
    <location>
        <begin position="11"/>
        <end position="28"/>
    </location>
</feature>